<keyword evidence="2" id="KW-1185">Reference proteome</keyword>
<sequence length="209" mass="24493">MEEKRVSPETTKRIRKVGQVFKSPFLVKYSHLIDGTKEFKNALLEYVYSTELDEDELLYDDGHSFLTRKLVKTLGDNVDIDNDIIDAWSLILNARNAIDDKKRVFFLNEAFRDAFLMYLNKYEIKIGEKMPTYTVKLVEMPWRTLNNNVDCGIYTMHHMESTLESEDGIVALELIMMRYTYEVIVDDLNKYKADVGVKARKYYNAISKN</sequence>
<dbReference type="InterPro" id="IPR038765">
    <property type="entry name" value="Papain-like_cys_pep_sf"/>
</dbReference>
<evidence type="ECO:0000313" key="1">
    <source>
        <dbReference type="EnsemblPlants" id="AUR62033897-RA:cds"/>
    </source>
</evidence>
<reference evidence="1" key="2">
    <citation type="submission" date="2021-03" db="UniProtKB">
        <authorList>
            <consortium name="EnsemblPlants"/>
        </authorList>
    </citation>
    <scope>IDENTIFICATION</scope>
</reference>
<protein>
    <recommendedName>
        <fullName evidence="3">Ubiquitin-like protease family profile domain-containing protein</fullName>
    </recommendedName>
</protein>
<organism evidence="1 2">
    <name type="scientific">Chenopodium quinoa</name>
    <name type="common">Quinoa</name>
    <dbReference type="NCBI Taxonomy" id="63459"/>
    <lineage>
        <taxon>Eukaryota</taxon>
        <taxon>Viridiplantae</taxon>
        <taxon>Streptophyta</taxon>
        <taxon>Embryophyta</taxon>
        <taxon>Tracheophyta</taxon>
        <taxon>Spermatophyta</taxon>
        <taxon>Magnoliopsida</taxon>
        <taxon>eudicotyledons</taxon>
        <taxon>Gunneridae</taxon>
        <taxon>Pentapetalae</taxon>
        <taxon>Caryophyllales</taxon>
        <taxon>Chenopodiaceae</taxon>
        <taxon>Chenopodioideae</taxon>
        <taxon>Atripliceae</taxon>
        <taxon>Chenopodium</taxon>
    </lineage>
</organism>
<dbReference type="Proteomes" id="UP000596660">
    <property type="component" value="Unplaced"/>
</dbReference>
<dbReference type="SUPFAM" id="SSF54001">
    <property type="entry name" value="Cysteine proteinases"/>
    <property type="match status" value="1"/>
</dbReference>
<name>A0A803MRJ6_CHEQI</name>
<reference evidence="1" key="1">
    <citation type="journal article" date="2017" name="Nature">
        <title>The genome of Chenopodium quinoa.</title>
        <authorList>
            <person name="Jarvis D.E."/>
            <person name="Ho Y.S."/>
            <person name="Lightfoot D.J."/>
            <person name="Schmoeckel S.M."/>
            <person name="Li B."/>
            <person name="Borm T.J.A."/>
            <person name="Ohyanagi H."/>
            <person name="Mineta K."/>
            <person name="Michell C.T."/>
            <person name="Saber N."/>
            <person name="Kharbatia N.M."/>
            <person name="Rupper R.R."/>
            <person name="Sharp A.R."/>
            <person name="Dally N."/>
            <person name="Boughton B.A."/>
            <person name="Woo Y.H."/>
            <person name="Gao G."/>
            <person name="Schijlen E.G.W.M."/>
            <person name="Guo X."/>
            <person name="Momin A.A."/>
            <person name="Negrao S."/>
            <person name="Al-Babili S."/>
            <person name="Gehring C."/>
            <person name="Roessner U."/>
            <person name="Jung C."/>
            <person name="Murphy K."/>
            <person name="Arold S.T."/>
            <person name="Gojobori T."/>
            <person name="van der Linden C.G."/>
            <person name="van Loo E.N."/>
            <person name="Jellen E.N."/>
            <person name="Maughan P.J."/>
            <person name="Tester M."/>
        </authorList>
    </citation>
    <scope>NUCLEOTIDE SEQUENCE [LARGE SCALE GENOMIC DNA]</scope>
    <source>
        <strain evidence="1">cv. PI 614886</strain>
    </source>
</reference>
<dbReference type="Gramene" id="AUR62033897-RA">
    <property type="protein sequence ID" value="AUR62033897-RA:cds"/>
    <property type="gene ID" value="AUR62033897"/>
</dbReference>
<dbReference type="EnsemblPlants" id="AUR62033897-RA">
    <property type="protein sequence ID" value="AUR62033897-RA:cds"/>
    <property type="gene ID" value="AUR62033897"/>
</dbReference>
<proteinExistence type="predicted"/>
<dbReference type="AlphaFoldDB" id="A0A803MRJ6"/>
<evidence type="ECO:0008006" key="3">
    <source>
        <dbReference type="Google" id="ProtNLM"/>
    </source>
</evidence>
<accession>A0A803MRJ6</accession>
<evidence type="ECO:0000313" key="2">
    <source>
        <dbReference type="Proteomes" id="UP000596660"/>
    </source>
</evidence>